<keyword evidence="3" id="KW-1185">Reference proteome</keyword>
<name>A0A834YZU8_TETSI</name>
<dbReference type="OMA" id="HEKTSMQ"/>
<dbReference type="PANTHER" id="PTHR36332">
    <property type="entry name" value="STRESS RESPONSE PROTEIN"/>
    <property type="match status" value="1"/>
</dbReference>
<feature type="compositionally biased region" description="Acidic residues" evidence="1">
    <location>
        <begin position="59"/>
        <end position="70"/>
    </location>
</feature>
<evidence type="ECO:0000256" key="1">
    <source>
        <dbReference type="SAM" id="MobiDB-lite"/>
    </source>
</evidence>
<evidence type="ECO:0000313" key="2">
    <source>
        <dbReference type="EMBL" id="KAF8399054.1"/>
    </source>
</evidence>
<protein>
    <submittedName>
        <fullName evidence="2">Uncharacterized protein</fullName>
    </submittedName>
</protein>
<feature type="compositionally biased region" description="Basic residues" evidence="1">
    <location>
        <begin position="229"/>
        <end position="247"/>
    </location>
</feature>
<organism evidence="2 3">
    <name type="scientific">Tetracentron sinense</name>
    <name type="common">Spur-leaf</name>
    <dbReference type="NCBI Taxonomy" id="13715"/>
    <lineage>
        <taxon>Eukaryota</taxon>
        <taxon>Viridiplantae</taxon>
        <taxon>Streptophyta</taxon>
        <taxon>Embryophyta</taxon>
        <taxon>Tracheophyta</taxon>
        <taxon>Spermatophyta</taxon>
        <taxon>Magnoliopsida</taxon>
        <taxon>Trochodendrales</taxon>
        <taxon>Trochodendraceae</taxon>
        <taxon>Tetracentron</taxon>
    </lineage>
</organism>
<evidence type="ECO:0000313" key="3">
    <source>
        <dbReference type="Proteomes" id="UP000655225"/>
    </source>
</evidence>
<reference evidence="2 3" key="1">
    <citation type="submission" date="2020-04" db="EMBL/GenBank/DDBJ databases">
        <title>Plant Genome Project.</title>
        <authorList>
            <person name="Zhang R.-G."/>
        </authorList>
    </citation>
    <scope>NUCLEOTIDE SEQUENCE [LARGE SCALE GENOMIC DNA]</scope>
    <source>
        <strain evidence="2">YNK0</strain>
        <tissue evidence="2">Leaf</tissue>
    </source>
</reference>
<dbReference type="EMBL" id="JABCRI010000010">
    <property type="protein sequence ID" value="KAF8399054.1"/>
    <property type="molecule type" value="Genomic_DNA"/>
</dbReference>
<gene>
    <name evidence="2" type="ORF">HHK36_014920</name>
</gene>
<accession>A0A834YZU8</accession>
<dbReference type="PANTHER" id="PTHR36332:SF1">
    <property type="entry name" value="STRESS RESPONSE PROTEIN"/>
    <property type="match status" value="1"/>
</dbReference>
<sequence length="247" mass="27445">MEVDPPSNLADLKIIIGLCDLFQIARGGQSVILVGSRVIIFGGDYDMEGGRNHVGSGYESEDSSANEVDVDSSGLLTNDDEDGTGNERQHLNDSRLSGKRNAETVEAQSNIMAKEDSVPADFAGLILKCKSVFKCRLCPRIVCLTEDTLRLHLKSKKHARSEKLLNEGRLKLMLNSDGEIKEDQETHAERHARTVALAQDLANPKKNKARQRQKLRLRRKKIGDGSNKGKAKQSMKNPAKKRRRNED</sequence>
<comment type="caution">
    <text evidence="2">The sequence shown here is derived from an EMBL/GenBank/DDBJ whole genome shotgun (WGS) entry which is preliminary data.</text>
</comment>
<feature type="region of interest" description="Disordered" evidence="1">
    <location>
        <begin position="52"/>
        <end position="100"/>
    </location>
</feature>
<feature type="region of interest" description="Disordered" evidence="1">
    <location>
        <begin position="196"/>
        <end position="247"/>
    </location>
</feature>
<feature type="compositionally biased region" description="Basic residues" evidence="1">
    <location>
        <begin position="205"/>
        <end position="221"/>
    </location>
</feature>
<dbReference type="AlphaFoldDB" id="A0A834YZU8"/>
<proteinExistence type="predicted"/>
<dbReference type="Proteomes" id="UP000655225">
    <property type="component" value="Unassembled WGS sequence"/>
</dbReference>